<organism evidence="10 11">
    <name type="scientific">Owenia fusiformis</name>
    <name type="common">Polychaete worm</name>
    <dbReference type="NCBI Taxonomy" id="6347"/>
    <lineage>
        <taxon>Eukaryota</taxon>
        <taxon>Metazoa</taxon>
        <taxon>Spiralia</taxon>
        <taxon>Lophotrochozoa</taxon>
        <taxon>Annelida</taxon>
        <taxon>Polychaeta</taxon>
        <taxon>Sedentaria</taxon>
        <taxon>Canalipalpata</taxon>
        <taxon>Sabellida</taxon>
        <taxon>Oweniida</taxon>
        <taxon>Oweniidae</taxon>
        <taxon>Owenia</taxon>
    </lineage>
</organism>
<dbReference type="EC" id="4.2.1.1" evidence="2"/>
<feature type="domain" description="VWFA" evidence="8">
    <location>
        <begin position="296"/>
        <end position="485"/>
    </location>
</feature>
<evidence type="ECO:0000259" key="9">
    <source>
        <dbReference type="PROSITE" id="PS51144"/>
    </source>
</evidence>
<dbReference type="InterPro" id="IPR002035">
    <property type="entry name" value="VWF_A"/>
</dbReference>
<evidence type="ECO:0000256" key="6">
    <source>
        <dbReference type="ARBA" id="ARBA00048348"/>
    </source>
</evidence>
<proteinExistence type="inferred from homology"/>
<dbReference type="GO" id="GO:0008270">
    <property type="term" value="F:zinc ion binding"/>
    <property type="evidence" value="ECO:0007669"/>
    <property type="project" value="InterPro"/>
</dbReference>
<evidence type="ECO:0000256" key="7">
    <source>
        <dbReference type="SAM" id="MobiDB-lite"/>
    </source>
</evidence>
<dbReference type="CDD" id="cd01450">
    <property type="entry name" value="vWFA_subfamily_ECM"/>
    <property type="match status" value="1"/>
</dbReference>
<evidence type="ECO:0000256" key="2">
    <source>
        <dbReference type="ARBA" id="ARBA00012925"/>
    </source>
</evidence>
<dbReference type="Gene3D" id="3.10.200.10">
    <property type="entry name" value="Alpha carbonic anhydrase"/>
    <property type="match status" value="1"/>
</dbReference>
<dbReference type="Pfam" id="PF00092">
    <property type="entry name" value="VWA"/>
    <property type="match status" value="2"/>
</dbReference>
<evidence type="ECO:0000259" key="8">
    <source>
        <dbReference type="PROSITE" id="PS50234"/>
    </source>
</evidence>
<comment type="catalytic activity">
    <reaction evidence="6">
        <text>hydrogencarbonate + H(+) = CO2 + H2O</text>
        <dbReference type="Rhea" id="RHEA:10748"/>
        <dbReference type="ChEBI" id="CHEBI:15377"/>
        <dbReference type="ChEBI" id="CHEBI:15378"/>
        <dbReference type="ChEBI" id="CHEBI:16526"/>
        <dbReference type="ChEBI" id="CHEBI:17544"/>
        <dbReference type="EC" id="4.2.1.1"/>
    </reaction>
</comment>
<feature type="compositionally biased region" description="Low complexity" evidence="7">
    <location>
        <begin position="496"/>
        <end position="538"/>
    </location>
</feature>
<dbReference type="SUPFAM" id="SSF53300">
    <property type="entry name" value="vWA-like"/>
    <property type="match status" value="2"/>
</dbReference>
<evidence type="ECO:0000256" key="1">
    <source>
        <dbReference type="ARBA" id="ARBA00010718"/>
    </source>
</evidence>
<dbReference type="AlphaFoldDB" id="A0A8S4NI86"/>
<sequence length="808" mass="90750">MLVFTLLLPVLAYGQDWNYDPSSPSGPSNWNENYPSCGGQNQSPIEITTESAVLDDSLSQLFLLNANKHLRRTTLENIGNAVRINIPKKHLLVFYHGNLPGEFRVQEAIFNWPGEHVIDGAQAKLELQIVAWNKDLYENYEEAVGKPDGIAIFSVLFSVLDVPESGMEKNNPNLQGLNKTLYSITNPGDVAQMADNGLSLSDVVPDLRRNRYYQYMGSFSSPSCDENVIRIVFADSITMSKTQFEAYRRLIGSDGSPTLDGFSRPVQSLNEREIKRSFELYDPDAPVDPFKESCKNVFWVIDQSCSVYEQMEQVKQMLLDVTDKVIIGRNSVVMTLLKFDDQPYYNFYARDTTSNEVTKQLLNDKPIGQTENCKTRTFWALRELKQRFFESRVLRIQYGVRRLPRSKDIVFIVSDGRTFPYGGRWPAIYEAEAIADTGADIYSIKLDNRWGKEGETEIYGFVGGQTERAFHINDTDLVDKVSSVINNYKPCEEKATTTPKPTTTTGPPTEPVTDATVPTTMAPTTTTTTVPTTTTEPPCGQDMNLVLVYDTTQSLNSDVENKVLRRAPYEKRISTPIEALRLVKQFTSGLVSEFDISNDATRVAIVTFDEDVKVIQQFGNTNSLDNTLLSINNKAQNWTGAGTRTDKALKVVYDEILTEANGWRPDIPTLVFLATDGVTFPCCGSCCLTQNYPADTCAARSTPDNCVSTDKRVQMADAIDRAKTYGNRIQDEKNSDFIILALSQAKTTHAKRTAARDFYKILVKNFETDVIETNDINQEMKLGTNNLFERIKDRICETHKVFAAEGNP</sequence>
<evidence type="ECO:0000256" key="5">
    <source>
        <dbReference type="ARBA" id="ARBA00023239"/>
    </source>
</evidence>
<feature type="domain" description="Alpha-carbonic anhydrase" evidence="9">
    <location>
        <begin position="15"/>
        <end position="278"/>
    </location>
</feature>
<evidence type="ECO:0000313" key="10">
    <source>
        <dbReference type="EMBL" id="CAH1781228.1"/>
    </source>
</evidence>
<dbReference type="InterPro" id="IPR036398">
    <property type="entry name" value="CA_dom_sf"/>
</dbReference>
<dbReference type="InterPro" id="IPR023561">
    <property type="entry name" value="Carbonic_anhydrase_a-class"/>
</dbReference>
<accession>A0A8S4NI86</accession>
<evidence type="ECO:0000313" key="11">
    <source>
        <dbReference type="Proteomes" id="UP000749559"/>
    </source>
</evidence>
<dbReference type="Proteomes" id="UP000749559">
    <property type="component" value="Unassembled WGS sequence"/>
</dbReference>
<comment type="similarity">
    <text evidence="1">Belongs to the alpha-carbonic anhydrase family.</text>
</comment>
<keyword evidence="3" id="KW-0479">Metal-binding</keyword>
<dbReference type="OrthoDB" id="429145at2759"/>
<dbReference type="PROSITE" id="PS51144">
    <property type="entry name" value="ALPHA_CA_2"/>
    <property type="match status" value="1"/>
</dbReference>
<dbReference type="SMART" id="SM00327">
    <property type="entry name" value="VWA"/>
    <property type="match status" value="1"/>
</dbReference>
<dbReference type="PROSITE" id="PS50234">
    <property type="entry name" value="VWFA"/>
    <property type="match status" value="2"/>
</dbReference>
<dbReference type="GO" id="GO:0004089">
    <property type="term" value="F:carbonate dehydratase activity"/>
    <property type="evidence" value="ECO:0007669"/>
    <property type="project" value="UniProtKB-EC"/>
</dbReference>
<dbReference type="EMBL" id="CAIIXF020000004">
    <property type="protein sequence ID" value="CAH1781228.1"/>
    <property type="molecule type" value="Genomic_DNA"/>
</dbReference>
<keyword evidence="5" id="KW-0456">Lyase</keyword>
<keyword evidence="4" id="KW-0862">Zinc</keyword>
<dbReference type="PANTHER" id="PTHR18952:SF265">
    <property type="entry name" value="CARBONIC ANHYDRASE"/>
    <property type="match status" value="1"/>
</dbReference>
<evidence type="ECO:0000256" key="4">
    <source>
        <dbReference type="ARBA" id="ARBA00022833"/>
    </source>
</evidence>
<dbReference type="InterPro" id="IPR001148">
    <property type="entry name" value="CA_dom"/>
</dbReference>
<dbReference type="CDD" id="cd00198">
    <property type="entry name" value="vWFA"/>
    <property type="match status" value="1"/>
</dbReference>
<reference evidence="10" key="1">
    <citation type="submission" date="2022-03" db="EMBL/GenBank/DDBJ databases">
        <authorList>
            <person name="Martin C."/>
        </authorList>
    </citation>
    <scope>NUCLEOTIDE SEQUENCE</scope>
</reference>
<feature type="domain" description="VWFA" evidence="8">
    <location>
        <begin position="544"/>
        <end position="791"/>
    </location>
</feature>
<comment type="caution">
    <text evidence="10">The sequence shown here is derived from an EMBL/GenBank/DDBJ whole genome shotgun (WGS) entry which is preliminary data.</text>
</comment>
<keyword evidence="11" id="KW-1185">Reference proteome</keyword>
<evidence type="ECO:0000256" key="3">
    <source>
        <dbReference type="ARBA" id="ARBA00022723"/>
    </source>
</evidence>
<dbReference type="SUPFAM" id="SSF51069">
    <property type="entry name" value="Carbonic anhydrase"/>
    <property type="match status" value="1"/>
</dbReference>
<gene>
    <name evidence="10" type="ORF">OFUS_LOCUS7831</name>
</gene>
<feature type="region of interest" description="Disordered" evidence="7">
    <location>
        <begin position="493"/>
        <end position="541"/>
    </location>
</feature>
<dbReference type="PANTHER" id="PTHR18952">
    <property type="entry name" value="CARBONIC ANHYDRASE"/>
    <property type="match status" value="1"/>
</dbReference>
<dbReference type="SMART" id="SM01057">
    <property type="entry name" value="Carb_anhydrase"/>
    <property type="match status" value="1"/>
</dbReference>
<dbReference type="InterPro" id="IPR036465">
    <property type="entry name" value="vWFA_dom_sf"/>
</dbReference>
<dbReference type="Pfam" id="PF00194">
    <property type="entry name" value="Carb_anhydrase"/>
    <property type="match status" value="1"/>
</dbReference>
<protein>
    <recommendedName>
        <fullName evidence="2">carbonic anhydrase</fullName>
        <ecNumber evidence="2">4.2.1.1</ecNumber>
    </recommendedName>
</protein>
<dbReference type="Gene3D" id="3.40.50.410">
    <property type="entry name" value="von Willebrand factor, type A domain"/>
    <property type="match status" value="2"/>
</dbReference>
<name>A0A8S4NI86_OWEFU</name>